<sequence length="244" mass="28583">MENDRLRAVTNRLFDHVKSPSLRHIKDPQVLHKLARDILEVVDRAGSVWSKWTVPREELAKAAANSWIPTEDLREFLSRLPGPALTATDVTQRLRAIWEQPWTSYPNEELKAGCLALYEIEKAQGTDMPAIVGAIQEYIEFEEERLRREREEAYKRSREEARIALQQRFMSGADCGWTLFESSQDLFCRRNGRAFRITQAKDKRWKLYRIKNREDAGILLGTYLHRRDANKVLEQIAYLDEPLR</sequence>
<dbReference type="HOGENOM" id="CLU_091255_0_0_5"/>
<reference evidence="1" key="1">
    <citation type="submission" date="2006-09" db="EMBL/GenBank/DDBJ databases">
        <title>Complete sequence of Rhodopseudomonas palustris BisA53.</title>
        <authorList>
            <consortium name="US DOE Joint Genome Institute"/>
            <person name="Copeland A."/>
            <person name="Lucas S."/>
            <person name="Lapidus A."/>
            <person name="Barry K."/>
            <person name="Detter J.C."/>
            <person name="Glavina del Rio T."/>
            <person name="Hammon N."/>
            <person name="Israni S."/>
            <person name="Dalin E."/>
            <person name="Tice H."/>
            <person name="Pitluck S."/>
            <person name="Chain P."/>
            <person name="Malfatti S."/>
            <person name="Shin M."/>
            <person name="Vergez L."/>
            <person name="Schmutz J."/>
            <person name="Larimer F."/>
            <person name="Land M."/>
            <person name="Hauser L."/>
            <person name="Pelletier D.A."/>
            <person name="Kyrpides N."/>
            <person name="Kim E."/>
            <person name="Harwood C.S."/>
            <person name="Oda Y."/>
            <person name="Richardson P."/>
        </authorList>
    </citation>
    <scope>NUCLEOTIDE SEQUENCE [LARGE SCALE GENOMIC DNA]</scope>
    <source>
        <strain evidence="1">BisA53</strain>
    </source>
</reference>
<name>Q07PN6_RHOP5</name>
<protein>
    <submittedName>
        <fullName evidence="1">Uncharacterized protein</fullName>
    </submittedName>
</protein>
<accession>Q07PN6</accession>
<dbReference type="STRING" id="316055.RPE_2154"/>
<dbReference type="KEGG" id="rpe:RPE_2154"/>
<dbReference type="EMBL" id="CP000463">
    <property type="protein sequence ID" value="ABJ06098.1"/>
    <property type="molecule type" value="Genomic_DNA"/>
</dbReference>
<proteinExistence type="predicted"/>
<organism evidence="1">
    <name type="scientific">Rhodopseudomonas palustris (strain BisA53)</name>
    <dbReference type="NCBI Taxonomy" id="316055"/>
    <lineage>
        <taxon>Bacteria</taxon>
        <taxon>Pseudomonadati</taxon>
        <taxon>Pseudomonadota</taxon>
        <taxon>Alphaproteobacteria</taxon>
        <taxon>Hyphomicrobiales</taxon>
        <taxon>Nitrobacteraceae</taxon>
        <taxon>Rhodopseudomonas</taxon>
    </lineage>
</organism>
<dbReference type="eggNOG" id="ENOG5033UKY">
    <property type="taxonomic scope" value="Bacteria"/>
</dbReference>
<dbReference type="AlphaFoldDB" id="Q07PN6"/>
<gene>
    <name evidence="1" type="ordered locus">RPE_2154</name>
</gene>
<dbReference type="OrthoDB" id="8421533at2"/>
<evidence type="ECO:0000313" key="1">
    <source>
        <dbReference type="EMBL" id="ABJ06098.1"/>
    </source>
</evidence>